<feature type="binding site" evidence="3">
    <location>
        <position position="239"/>
    </location>
    <ligand>
        <name>Mn(2+)</name>
        <dbReference type="ChEBI" id="CHEBI:29035"/>
        <label>1</label>
    </ligand>
</feature>
<reference evidence="5" key="1">
    <citation type="journal article" date="2014" name="Int. J. Syst. Evol. Microbiol.">
        <title>Complete genome sequence of Corynebacterium casei LMG S-19264T (=DSM 44701T), isolated from a smear-ripened cheese.</title>
        <authorList>
            <consortium name="US DOE Joint Genome Institute (JGI-PGF)"/>
            <person name="Walter F."/>
            <person name="Albersmeier A."/>
            <person name="Kalinowski J."/>
            <person name="Ruckert C."/>
        </authorList>
    </citation>
    <scope>NUCLEOTIDE SEQUENCE</scope>
    <source>
        <strain evidence="5">CCM 7684</strain>
    </source>
</reference>
<evidence type="ECO:0000256" key="2">
    <source>
        <dbReference type="ARBA" id="ARBA00022801"/>
    </source>
</evidence>
<feature type="binding site" evidence="3">
    <location>
        <position position="152"/>
    </location>
    <ligand>
        <name>Mn(2+)</name>
        <dbReference type="ChEBI" id="CHEBI:29035"/>
        <label>1</label>
    </ligand>
</feature>
<keyword evidence="2" id="KW-0378">Hydrolase</keyword>
<dbReference type="PANTHER" id="PTHR11358">
    <property type="entry name" value="ARGINASE/AGMATINASE"/>
    <property type="match status" value="1"/>
</dbReference>
<dbReference type="PANTHER" id="PTHR11358:SF26">
    <property type="entry name" value="GUANIDINO ACID HYDROLASE, MITOCHONDRIAL"/>
    <property type="match status" value="1"/>
</dbReference>
<evidence type="ECO:0000256" key="4">
    <source>
        <dbReference type="PROSITE-ProRule" id="PRU00742"/>
    </source>
</evidence>
<dbReference type="Pfam" id="PF00491">
    <property type="entry name" value="Arginase"/>
    <property type="match status" value="1"/>
</dbReference>
<proteinExistence type="inferred from homology"/>
<dbReference type="GO" id="GO:0008783">
    <property type="term" value="F:agmatinase activity"/>
    <property type="evidence" value="ECO:0007669"/>
    <property type="project" value="TreeGrafter"/>
</dbReference>
<comment type="cofactor">
    <cofactor evidence="3">
        <name>Mn(2+)</name>
        <dbReference type="ChEBI" id="CHEBI:29035"/>
    </cofactor>
    <text evidence="3">Binds 2 manganese ions per subunit.</text>
</comment>
<dbReference type="AlphaFoldDB" id="A0A8J2YN01"/>
<organism evidence="5 6">
    <name type="scientific">Agaricicola taiwanensis</name>
    <dbReference type="NCBI Taxonomy" id="591372"/>
    <lineage>
        <taxon>Bacteria</taxon>
        <taxon>Pseudomonadati</taxon>
        <taxon>Pseudomonadota</taxon>
        <taxon>Alphaproteobacteria</taxon>
        <taxon>Rhodobacterales</taxon>
        <taxon>Paracoccaceae</taxon>
        <taxon>Agaricicola</taxon>
    </lineage>
</organism>
<dbReference type="InterPro" id="IPR006035">
    <property type="entry name" value="Ureohydrolase"/>
</dbReference>
<dbReference type="RefSeq" id="WP_229729551.1">
    <property type="nucleotide sequence ID" value="NZ_BMCP01000006.1"/>
</dbReference>
<comment type="similarity">
    <text evidence="4">Belongs to the arginase family.</text>
</comment>
<dbReference type="GO" id="GO:0033389">
    <property type="term" value="P:putrescine biosynthetic process from arginine, via agmatine"/>
    <property type="evidence" value="ECO:0007669"/>
    <property type="project" value="TreeGrafter"/>
</dbReference>
<dbReference type="CDD" id="cd11589">
    <property type="entry name" value="Agmatinase_like_1"/>
    <property type="match status" value="1"/>
</dbReference>
<keyword evidence="6" id="KW-1185">Reference proteome</keyword>
<keyword evidence="1 3" id="KW-0479">Metal-binding</keyword>
<dbReference type="PIRSF" id="PIRSF036979">
    <property type="entry name" value="Arginase"/>
    <property type="match status" value="1"/>
</dbReference>
<sequence length="315" mass="33968">MLTQQTAPSHNTLLFSEACEDLDTLKADIAFLGIPYGAAYDQFAVSSEQSKFPDALRRATDRIVRGLDHYDFDIGGPLLDGRDIKMVDCGNAAGSPSDPTVHLKNAELAVRKIIKAGALPIVLGGDHSTPIPIFKALAELNKPITLIQVDAHLDWREEINGVSEGLSSPIRRASEMDHIGDIFQIGLRASGSARTAEYEAAKAYGANLITAREVHEQGMDAILARIPDGGNYYLTVDADGLDPSVMPAVLGPAFGGLLYPQMLTLIHGLVKKGRMVGMDVVEIAPDRDHNRRTVIAAGRLIFNLIGAAVRANYFK</sequence>
<dbReference type="EMBL" id="BMCP01000006">
    <property type="protein sequence ID" value="GGE53612.1"/>
    <property type="molecule type" value="Genomic_DNA"/>
</dbReference>
<gene>
    <name evidence="5" type="ORF">GCM10007276_33300</name>
</gene>
<accession>A0A8J2YN01</accession>
<dbReference type="InterPro" id="IPR023696">
    <property type="entry name" value="Ureohydrolase_dom_sf"/>
</dbReference>
<dbReference type="Gene3D" id="3.40.800.10">
    <property type="entry name" value="Ureohydrolase domain"/>
    <property type="match status" value="1"/>
</dbReference>
<evidence type="ECO:0000313" key="5">
    <source>
        <dbReference type="EMBL" id="GGE53612.1"/>
    </source>
</evidence>
<evidence type="ECO:0000256" key="1">
    <source>
        <dbReference type="ARBA" id="ARBA00022723"/>
    </source>
</evidence>
<comment type="caution">
    <text evidence="5">The sequence shown here is derived from an EMBL/GenBank/DDBJ whole genome shotgun (WGS) entry which is preliminary data.</text>
</comment>
<protein>
    <submittedName>
        <fullName evidence="5">Agmatinase</fullName>
    </submittedName>
</protein>
<feature type="binding site" evidence="3">
    <location>
        <position position="150"/>
    </location>
    <ligand>
        <name>Mn(2+)</name>
        <dbReference type="ChEBI" id="CHEBI:29035"/>
        <label>1</label>
    </ligand>
</feature>
<feature type="binding site" evidence="3">
    <location>
        <position position="154"/>
    </location>
    <ligand>
        <name>Mn(2+)</name>
        <dbReference type="ChEBI" id="CHEBI:29035"/>
        <label>1</label>
    </ligand>
</feature>
<evidence type="ECO:0000256" key="3">
    <source>
        <dbReference type="PIRSR" id="PIRSR036979-1"/>
    </source>
</evidence>
<dbReference type="SUPFAM" id="SSF52768">
    <property type="entry name" value="Arginase/deacetylase"/>
    <property type="match status" value="1"/>
</dbReference>
<dbReference type="PROSITE" id="PS51409">
    <property type="entry name" value="ARGINASE_2"/>
    <property type="match status" value="1"/>
</dbReference>
<evidence type="ECO:0000313" key="6">
    <source>
        <dbReference type="Proteomes" id="UP000602745"/>
    </source>
</evidence>
<keyword evidence="3" id="KW-0464">Manganese</keyword>
<name>A0A8J2YN01_9RHOB</name>
<dbReference type="GO" id="GO:0046872">
    <property type="term" value="F:metal ion binding"/>
    <property type="evidence" value="ECO:0007669"/>
    <property type="project" value="UniProtKB-KW"/>
</dbReference>
<dbReference type="Proteomes" id="UP000602745">
    <property type="component" value="Unassembled WGS sequence"/>
</dbReference>
<feature type="binding site" evidence="3">
    <location>
        <position position="127"/>
    </location>
    <ligand>
        <name>Mn(2+)</name>
        <dbReference type="ChEBI" id="CHEBI:29035"/>
        <label>1</label>
    </ligand>
</feature>
<reference evidence="5" key="2">
    <citation type="submission" date="2020-09" db="EMBL/GenBank/DDBJ databases">
        <authorList>
            <person name="Sun Q."/>
            <person name="Sedlacek I."/>
        </authorList>
    </citation>
    <scope>NUCLEOTIDE SEQUENCE</scope>
    <source>
        <strain evidence="5">CCM 7684</strain>
    </source>
</reference>
<feature type="binding site" evidence="3">
    <location>
        <position position="237"/>
    </location>
    <ligand>
        <name>Mn(2+)</name>
        <dbReference type="ChEBI" id="CHEBI:29035"/>
        <label>1</label>
    </ligand>
</feature>